<evidence type="ECO:0000313" key="1">
    <source>
        <dbReference type="EMBL" id="KAI4355074.1"/>
    </source>
</evidence>
<dbReference type="EMBL" id="CM039427">
    <property type="protein sequence ID" value="KAI4355074.1"/>
    <property type="molecule type" value="Genomic_DNA"/>
</dbReference>
<reference evidence="1 2" key="1">
    <citation type="journal article" date="2022" name="DNA Res.">
        <title>Chromosomal-level genome assembly of the orchid tree Bauhinia variegata (Leguminosae; Cercidoideae) supports the allotetraploid origin hypothesis of Bauhinia.</title>
        <authorList>
            <person name="Zhong Y."/>
            <person name="Chen Y."/>
            <person name="Zheng D."/>
            <person name="Pang J."/>
            <person name="Liu Y."/>
            <person name="Luo S."/>
            <person name="Meng S."/>
            <person name="Qian L."/>
            <person name="Wei D."/>
            <person name="Dai S."/>
            <person name="Zhou R."/>
        </authorList>
    </citation>
    <scope>NUCLEOTIDE SEQUENCE [LARGE SCALE GENOMIC DNA]</scope>
    <source>
        <strain evidence="1">BV-YZ2020</strain>
    </source>
</reference>
<protein>
    <submittedName>
        <fullName evidence="1">Uncharacterized protein</fullName>
    </submittedName>
</protein>
<organism evidence="1 2">
    <name type="scientific">Bauhinia variegata</name>
    <name type="common">Purple orchid tree</name>
    <name type="synonym">Phanera variegata</name>
    <dbReference type="NCBI Taxonomy" id="167791"/>
    <lineage>
        <taxon>Eukaryota</taxon>
        <taxon>Viridiplantae</taxon>
        <taxon>Streptophyta</taxon>
        <taxon>Embryophyta</taxon>
        <taxon>Tracheophyta</taxon>
        <taxon>Spermatophyta</taxon>
        <taxon>Magnoliopsida</taxon>
        <taxon>eudicotyledons</taxon>
        <taxon>Gunneridae</taxon>
        <taxon>Pentapetalae</taxon>
        <taxon>rosids</taxon>
        <taxon>fabids</taxon>
        <taxon>Fabales</taxon>
        <taxon>Fabaceae</taxon>
        <taxon>Cercidoideae</taxon>
        <taxon>Cercideae</taxon>
        <taxon>Bauhiniinae</taxon>
        <taxon>Bauhinia</taxon>
    </lineage>
</organism>
<proteinExistence type="predicted"/>
<comment type="caution">
    <text evidence="1">The sequence shown here is derived from an EMBL/GenBank/DDBJ whole genome shotgun (WGS) entry which is preliminary data.</text>
</comment>
<dbReference type="Proteomes" id="UP000828941">
    <property type="component" value="Chromosome 2"/>
</dbReference>
<gene>
    <name evidence="1" type="ORF">L6164_003885</name>
</gene>
<accession>A0ACB9Q471</accession>
<evidence type="ECO:0000313" key="2">
    <source>
        <dbReference type="Proteomes" id="UP000828941"/>
    </source>
</evidence>
<keyword evidence="2" id="KW-1185">Reference proteome</keyword>
<name>A0ACB9Q471_BAUVA</name>
<sequence length="969" mass="110102">MAKKSQRRPVRYDKDQSGCMWGFISMFDFRHARSTRKLIADKRRTSKHAVGSVHSKNKFEMLSNLGEDFQGNRDGGESKRPTLKSDSNKPSVKKLIEEEMFIDQDAMKDKDNAEVESKESKLGHEDPSKIDSKRKKKSRKKSRDMDTHDLNSDEMVKLELSRNQHSRQQPKDNIDLDKIMEEFCHLRSACSVMHDHDGEVHAQSNQKHVIAENKARDAIHQLVNQMIFNGNDLAEARKFLCSHELMEAFQLISSDKELFLRLLEDPNSLLLKYVQELGNAQGKNDKEYKSVIGSNLSEQGPGSLRQTREVVNHKQRNFFRKKVKSQAKNPTNGYVDSENRIVILKPGPMGLRNSESENNLASSIDSHGDVRYKGPSMRVGSHFSLTEIKKKLKHAMGKEKRGNPDKVLEELPAERKNMGQGSKFIGRDNVGMRSPNKDHFFIEKIARPIFDAKKGDKNGTFKDSEVILEHENGNPKKRVPNIYIEAKKHLCEILDGDEDMDFSSRQIPKSLGRILSLPEYNFSPLGSPERDWENNFVTAQTRFSGAEKYREANEDILSPRQEALTDRLDQATKNPEKSSVCDEISDDKVQGINSRLNFSDDFIHDEKGETSSHVVRDDIIDEGNVESTKEINVLDSSSELVGLVEGKDQNIEISEISDCARHSQCLNQDVLDKNQLPSSPVSSPSHCSITKKIVELESRADVSGRPSPVSVLDTPFLEDDISHGSTGIQPVKVPIRPLQIQFEEHDSSPMNQIKRGKHCVEENVFIFDYIQAILQASGLNRDQLWIKCLSSDQILDPSLFDQVEFFTDQPCHDQKLLFDCINEVLMEVCCHYFGVSPWVSFVKSSIRPIPNMKMAILKVWEVVCWHFLPLPPPHTLDQIVGKDVARSVAWMDLQFDAEIVGFEMGEAILEELMEETIFSCISESSESKCSQLPFELKVEGQGEWKLICKNTGACLTVISWQYLTFSDTE</sequence>